<dbReference type="OrthoDB" id="425763at2"/>
<feature type="transmembrane region" description="Helical" evidence="1">
    <location>
        <begin position="75"/>
        <end position="95"/>
    </location>
</feature>
<accession>A0A098TK53</accession>
<dbReference type="EMBL" id="JJML01000020">
    <property type="protein sequence ID" value="KGF72684.1"/>
    <property type="molecule type" value="Genomic_DNA"/>
</dbReference>
<dbReference type="Proteomes" id="UP000030170">
    <property type="component" value="Unassembled WGS sequence"/>
</dbReference>
<comment type="caution">
    <text evidence="2">The sequence shown here is derived from an EMBL/GenBank/DDBJ whole genome shotgun (WGS) entry which is preliminary data.</text>
</comment>
<keyword evidence="1" id="KW-1133">Transmembrane helix</keyword>
<dbReference type="RefSeq" id="WP_036533113.1">
    <property type="nucleotide sequence ID" value="NZ_JJML01000020.1"/>
</dbReference>
<keyword evidence="1" id="KW-0812">Transmembrane</keyword>
<sequence length="108" mass="12308">MLTISIWHHYLIFGSFAAAIAGILLLFLPKLTHTPEPLEATEWILLLMSFAYWSVYCSATLLQPLCLSDWDILRLSLKITAIITYFLTVACILSLPLHRLAMSRQVEE</sequence>
<keyword evidence="3" id="KW-1185">Reference proteome</keyword>
<reference evidence="2 3" key="1">
    <citation type="journal article" date="2014" name="Mol. Ecol.">
        <title>Evolution of Synechococcus.</title>
        <authorList>
            <person name="Dvorak P."/>
            <person name="Casamatta D."/>
            <person name="Hasler P."/>
            <person name="Poulickova A."/>
            <person name="Ondrej V."/>
            <person name="Sanges R."/>
        </authorList>
    </citation>
    <scope>NUCLEOTIDE SEQUENCE [LARGE SCALE GENOMIC DNA]</scope>
    <source>
        <strain evidence="2 3">CAUP A 1101</strain>
    </source>
</reference>
<keyword evidence="1" id="KW-0472">Membrane</keyword>
<feature type="transmembrane region" description="Helical" evidence="1">
    <location>
        <begin position="40"/>
        <end position="63"/>
    </location>
</feature>
<name>A0A098TK53_9CYAN</name>
<evidence type="ECO:0000313" key="2">
    <source>
        <dbReference type="EMBL" id="KGF72684.1"/>
    </source>
</evidence>
<feature type="transmembrane region" description="Helical" evidence="1">
    <location>
        <begin position="6"/>
        <end position="28"/>
    </location>
</feature>
<proteinExistence type="predicted"/>
<dbReference type="AlphaFoldDB" id="A0A098TK53"/>
<organism evidence="2 3">
    <name type="scientific">Neosynechococcus sphagnicola sy1</name>
    <dbReference type="NCBI Taxonomy" id="1497020"/>
    <lineage>
        <taxon>Bacteria</taxon>
        <taxon>Bacillati</taxon>
        <taxon>Cyanobacteriota</taxon>
        <taxon>Cyanophyceae</taxon>
        <taxon>Neosynechococcales</taxon>
        <taxon>Neosynechococcaceae</taxon>
        <taxon>Neosynechococcus</taxon>
    </lineage>
</organism>
<protein>
    <submittedName>
        <fullName evidence="2">Uncharacterized protein</fullName>
    </submittedName>
</protein>
<evidence type="ECO:0000256" key="1">
    <source>
        <dbReference type="SAM" id="Phobius"/>
    </source>
</evidence>
<evidence type="ECO:0000313" key="3">
    <source>
        <dbReference type="Proteomes" id="UP000030170"/>
    </source>
</evidence>
<gene>
    <name evidence="2" type="ORF">DO97_06570</name>
</gene>